<evidence type="ECO:0000256" key="8">
    <source>
        <dbReference type="ARBA" id="ARBA00038436"/>
    </source>
</evidence>
<dbReference type="InterPro" id="IPR007387">
    <property type="entry name" value="TRAP_DctQ"/>
</dbReference>
<dbReference type="Pfam" id="PF04290">
    <property type="entry name" value="DctQ"/>
    <property type="match status" value="1"/>
</dbReference>
<evidence type="ECO:0000256" key="3">
    <source>
        <dbReference type="ARBA" id="ARBA00022475"/>
    </source>
</evidence>
<organism evidence="11 12">
    <name type="scientific">Alkaliphilus oremlandii (strain OhILAs)</name>
    <name type="common">Clostridium oremlandii (strain OhILAs)</name>
    <dbReference type="NCBI Taxonomy" id="350688"/>
    <lineage>
        <taxon>Bacteria</taxon>
        <taxon>Bacillati</taxon>
        <taxon>Bacillota</taxon>
        <taxon>Clostridia</taxon>
        <taxon>Peptostreptococcales</taxon>
        <taxon>Natronincolaceae</taxon>
        <taxon>Alkaliphilus</taxon>
    </lineage>
</organism>
<sequence>MNNILKKLEQDFELYLGSIFLSITSVIVIMNVFTRYFLKFTFTWAEEIAVGAFVWTIFLGFASSYKKKELIGVEVLVAVLPEKARSIVEVFTSIIITILSATMFYFSYIYVAGSTKITAALEVSYKYIYASIVLAFGLITLCSIYFLIQSIQKIFSNKKVKN</sequence>
<dbReference type="KEGG" id="aoe:Clos_1133"/>
<reference evidence="12" key="1">
    <citation type="submission" date="2007-10" db="EMBL/GenBank/DDBJ databases">
        <title>Complete genome of Alkaliphilus oremlandii OhILAs.</title>
        <authorList>
            <person name="Copeland A."/>
            <person name="Lucas S."/>
            <person name="Lapidus A."/>
            <person name="Barry K."/>
            <person name="Detter J.C."/>
            <person name="Glavina del Rio T."/>
            <person name="Hammon N."/>
            <person name="Israni S."/>
            <person name="Dalin E."/>
            <person name="Tice H."/>
            <person name="Pitluck S."/>
            <person name="Chain P."/>
            <person name="Malfatti S."/>
            <person name="Shin M."/>
            <person name="Vergez L."/>
            <person name="Schmutz J."/>
            <person name="Larimer F."/>
            <person name="Land M."/>
            <person name="Hauser L."/>
            <person name="Kyrpides N."/>
            <person name="Mikhailova N."/>
            <person name="Stolz J.F."/>
            <person name="Dawson A."/>
            <person name="Fisher E."/>
            <person name="Crable B."/>
            <person name="Perera E."/>
            <person name="Lisak J."/>
            <person name="Ranganathan M."/>
            <person name="Basu P."/>
            <person name="Richardson P."/>
        </authorList>
    </citation>
    <scope>NUCLEOTIDE SEQUENCE [LARGE SCALE GENOMIC DNA]</scope>
    <source>
        <strain evidence="12">OhILAs</strain>
    </source>
</reference>
<accession>A8MGY5</accession>
<comment type="similarity">
    <text evidence="8">Belongs to the TRAP transporter small permease family.</text>
</comment>
<dbReference type="EMBL" id="CP000853">
    <property type="protein sequence ID" value="ABW18679.1"/>
    <property type="molecule type" value="Genomic_DNA"/>
</dbReference>
<keyword evidence="5 9" id="KW-0812">Transmembrane</keyword>
<dbReference type="HOGENOM" id="CLU_086356_9_4_9"/>
<evidence type="ECO:0000256" key="4">
    <source>
        <dbReference type="ARBA" id="ARBA00022519"/>
    </source>
</evidence>
<feature type="transmembrane region" description="Helical" evidence="9">
    <location>
        <begin position="48"/>
        <end position="65"/>
    </location>
</feature>
<keyword evidence="2" id="KW-0813">Transport</keyword>
<dbReference type="AlphaFoldDB" id="A8MGY5"/>
<evidence type="ECO:0000256" key="1">
    <source>
        <dbReference type="ARBA" id="ARBA00004429"/>
    </source>
</evidence>
<dbReference type="eggNOG" id="COG3090">
    <property type="taxonomic scope" value="Bacteria"/>
</dbReference>
<evidence type="ECO:0000256" key="2">
    <source>
        <dbReference type="ARBA" id="ARBA00022448"/>
    </source>
</evidence>
<dbReference type="PANTHER" id="PTHR35011:SF4">
    <property type="entry name" value="SLL1102 PROTEIN"/>
    <property type="match status" value="1"/>
</dbReference>
<feature type="domain" description="Tripartite ATP-independent periplasmic transporters DctQ component" evidence="10">
    <location>
        <begin position="26"/>
        <end position="152"/>
    </location>
</feature>
<dbReference type="OrthoDB" id="45144at2"/>
<dbReference type="RefSeq" id="WP_012158991.1">
    <property type="nucleotide sequence ID" value="NC_009922.1"/>
</dbReference>
<proteinExistence type="inferred from homology"/>
<keyword evidence="12" id="KW-1185">Reference proteome</keyword>
<dbReference type="Proteomes" id="UP000000269">
    <property type="component" value="Chromosome"/>
</dbReference>
<feature type="transmembrane region" description="Helical" evidence="9">
    <location>
        <begin position="127"/>
        <end position="148"/>
    </location>
</feature>
<gene>
    <name evidence="11" type="ordered locus">Clos_1133</name>
</gene>
<dbReference type="InterPro" id="IPR055348">
    <property type="entry name" value="DctQ"/>
</dbReference>
<keyword evidence="3" id="KW-1003">Cell membrane</keyword>
<keyword evidence="4" id="KW-0997">Cell inner membrane</keyword>
<feature type="transmembrane region" description="Helical" evidence="9">
    <location>
        <begin position="86"/>
        <end position="107"/>
    </location>
</feature>
<evidence type="ECO:0000313" key="11">
    <source>
        <dbReference type="EMBL" id="ABW18679.1"/>
    </source>
</evidence>
<evidence type="ECO:0000256" key="7">
    <source>
        <dbReference type="ARBA" id="ARBA00023136"/>
    </source>
</evidence>
<evidence type="ECO:0000256" key="5">
    <source>
        <dbReference type="ARBA" id="ARBA00022692"/>
    </source>
</evidence>
<dbReference type="STRING" id="350688.Clos_1133"/>
<feature type="transmembrane region" description="Helical" evidence="9">
    <location>
        <begin position="12"/>
        <end position="33"/>
    </location>
</feature>
<evidence type="ECO:0000256" key="9">
    <source>
        <dbReference type="SAM" id="Phobius"/>
    </source>
</evidence>
<protein>
    <submittedName>
        <fullName evidence="11">Tripartite ATP-independent periplasmic transporter DctQ component</fullName>
    </submittedName>
</protein>
<name>A8MGY5_ALKOO</name>
<dbReference type="PANTHER" id="PTHR35011">
    <property type="entry name" value="2,3-DIKETO-L-GULONATE TRAP TRANSPORTER SMALL PERMEASE PROTEIN YIAM"/>
    <property type="match status" value="1"/>
</dbReference>
<comment type="subcellular location">
    <subcellularLocation>
        <location evidence="1">Cell inner membrane</location>
        <topology evidence="1">Multi-pass membrane protein</topology>
    </subcellularLocation>
</comment>
<keyword evidence="6 9" id="KW-1133">Transmembrane helix</keyword>
<evidence type="ECO:0000259" key="10">
    <source>
        <dbReference type="Pfam" id="PF04290"/>
    </source>
</evidence>
<keyword evidence="7 9" id="KW-0472">Membrane</keyword>
<evidence type="ECO:0000256" key="6">
    <source>
        <dbReference type="ARBA" id="ARBA00022989"/>
    </source>
</evidence>
<dbReference type="GO" id="GO:0005886">
    <property type="term" value="C:plasma membrane"/>
    <property type="evidence" value="ECO:0007669"/>
    <property type="project" value="UniProtKB-SubCell"/>
</dbReference>
<evidence type="ECO:0000313" key="12">
    <source>
        <dbReference type="Proteomes" id="UP000000269"/>
    </source>
</evidence>